<dbReference type="Gene3D" id="1.20.1250.20">
    <property type="entry name" value="MFS general substrate transporter like domains"/>
    <property type="match status" value="1"/>
</dbReference>
<dbReference type="InterPro" id="IPR036259">
    <property type="entry name" value="MFS_trans_sf"/>
</dbReference>
<evidence type="ECO:0000313" key="9">
    <source>
        <dbReference type="EMBL" id="KOO29607.1"/>
    </source>
</evidence>
<dbReference type="GO" id="GO:0016020">
    <property type="term" value="C:membrane"/>
    <property type="evidence" value="ECO:0007669"/>
    <property type="project" value="UniProtKB-SubCell"/>
</dbReference>
<feature type="transmembrane region" description="Helical" evidence="8">
    <location>
        <begin position="366"/>
        <end position="390"/>
    </location>
</feature>
<keyword evidence="10" id="KW-1185">Reference proteome</keyword>
<feature type="compositionally biased region" description="Basic and acidic residues" evidence="7">
    <location>
        <begin position="19"/>
        <end position="33"/>
    </location>
</feature>
<dbReference type="EMBL" id="JWZX01002389">
    <property type="protein sequence ID" value="KOO29607.1"/>
    <property type="molecule type" value="Genomic_DNA"/>
</dbReference>
<evidence type="ECO:0000256" key="3">
    <source>
        <dbReference type="ARBA" id="ARBA00022448"/>
    </source>
</evidence>
<gene>
    <name evidence="9" type="ORF">Ctob_013185</name>
</gene>
<reference evidence="10" key="1">
    <citation type="journal article" date="2015" name="PLoS Genet.">
        <title>Genome Sequence and Transcriptome Analyses of Chrysochromulina tobin: Metabolic Tools for Enhanced Algal Fitness in the Prominent Order Prymnesiales (Haptophyceae).</title>
        <authorList>
            <person name="Hovde B.T."/>
            <person name="Deodato C.R."/>
            <person name="Hunsperger H.M."/>
            <person name="Ryken S.A."/>
            <person name="Yost W."/>
            <person name="Jha R.K."/>
            <person name="Patterson J."/>
            <person name="Monnat R.J. Jr."/>
            <person name="Barlow S.B."/>
            <person name="Starkenburg S.R."/>
            <person name="Cattolico R.A."/>
        </authorList>
    </citation>
    <scope>NUCLEOTIDE SEQUENCE</scope>
    <source>
        <strain evidence="10">CCMP291</strain>
    </source>
</reference>
<dbReference type="PANTHER" id="PTHR31585:SF5">
    <property type="entry name" value="RNA-BINDING S4 DOMAIN-CONTAINING PROTEIN"/>
    <property type="match status" value="1"/>
</dbReference>
<feature type="transmembrane region" description="Helical" evidence="8">
    <location>
        <begin position="478"/>
        <end position="498"/>
    </location>
</feature>
<feature type="region of interest" description="Disordered" evidence="7">
    <location>
        <begin position="1"/>
        <end position="39"/>
    </location>
</feature>
<dbReference type="InterPro" id="IPR039309">
    <property type="entry name" value="BT1"/>
</dbReference>
<comment type="caution">
    <text evidence="9">The sequence shown here is derived from an EMBL/GenBank/DDBJ whole genome shotgun (WGS) entry which is preliminary data.</text>
</comment>
<organism evidence="9 10">
    <name type="scientific">Chrysochromulina tobinii</name>
    <dbReference type="NCBI Taxonomy" id="1460289"/>
    <lineage>
        <taxon>Eukaryota</taxon>
        <taxon>Haptista</taxon>
        <taxon>Haptophyta</taxon>
        <taxon>Prymnesiophyceae</taxon>
        <taxon>Prymnesiales</taxon>
        <taxon>Chrysochromulinaceae</taxon>
        <taxon>Chrysochromulina</taxon>
    </lineage>
</organism>
<keyword evidence="3" id="KW-0813">Transport</keyword>
<protein>
    <submittedName>
        <fullName evidence="9">Folate-biopterin transporter family</fullName>
    </submittedName>
</protein>
<keyword evidence="5 8" id="KW-1133">Transmembrane helix</keyword>
<dbReference type="Pfam" id="PF03092">
    <property type="entry name" value="BT1"/>
    <property type="match status" value="2"/>
</dbReference>
<evidence type="ECO:0000256" key="6">
    <source>
        <dbReference type="ARBA" id="ARBA00023136"/>
    </source>
</evidence>
<feature type="transmembrane region" description="Helical" evidence="8">
    <location>
        <begin position="431"/>
        <end position="458"/>
    </location>
</feature>
<evidence type="ECO:0000256" key="8">
    <source>
        <dbReference type="SAM" id="Phobius"/>
    </source>
</evidence>
<comment type="subcellular location">
    <subcellularLocation>
        <location evidence="1">Membrane</location>
        <topology evidence="1">Multi-pass membrane protein</topology>
    </subcellularLocation>
</comment>
<keyword evidence="4 8" id="KW-0812">Transmembrane</keyword>
<dbReference type="OrthoDB" id="754047at2759"/>
<evidence type="ECO:0000256" key="4">
    <source>
        <dbReference type="ARBA" id="ARBA00022692"/>
    </source>
</evidence>
<feature type="transmembrane region" description="Helical" evidence="8">
    <location>
        <begin position="303"/>
        <end position="322"/>
    </location>
</feature>
<accession>A0A0M0JTG5</accession>
<sequence>MQRRVTGGQDAEESAPLLSKDKYDEKKEEKKEDPLDDGALEPGGEVDVLAFNRIGYLCQYFAVGLVSRAISSTAYELYICYLNVPSYVNSSQQAIIDMAWSLKIVFALISDSCPLFGLRRKPYMAFGWVITSACLATTAWFMPLPPAYYCFGSDGQYNTSVVCNQEASKEGSSYAALMSLATCGYMFADVSADALTVQYARRESKKRRGSTQTLAYLVRELGAMCALVIVGFLMSGPEYNGSFSWGLSFNFICGVLAMVVAVQIPISIYLIEEPLVDPSKMPSCSTACSRVNTMLSSGATFEVVLYMFLGGALGGIGTTAGAEITRLWAGVQNLQSNLFRFASSLIFVAGLWLTRRYFLGASWRKMILITTIVMSVIDAPFTFMTIFGVVRNQYFFLGEAFLVSLPRATSFVVSIYVIVELAEEGGEGLAYGVLTTIGNLSGPLSTVLSNYIFGHFFFPSLSDSKNYVDDTPEFRNEVAWSYVISYVFGFSALLLLPLLPDQKEETQERKRTRPRSQYYTLITCMIIALALGFSLTLNILSVIPSTMCLEIAGGEGC</sequence>
<keyword evidence="6 8" id="KW-0472">Membrane</keyword>
<dbReference type="PANTHER" id="PTHR31585">
    <property type="entry name" value="FOLATE-BIOPTERIN TRANSPORTER 1, CHLOROPLASTIC"/>
    <property type="match status" value="1"/>
</dbReference>
<feature type="transmembrane region" description="Helical" evidence="8">
    <location>
        <begin position="334"/>
        <end position="354"/>
    </location>
</feature>
<name>A0A0M0JTG5_9EUKA</name>
<comment type="similarity">
    <text evidence="2">Belongs to the major facilitator superfamily. Folate-biopterin transporter (TC 2.A.71) family.</text>
</comment>
<feature type="transmembrane region" description="Helical" evidence="8">
    <location>
        <begin position="518"/>
        <end position="540"/>
    </location>
</feature>
<feature type="transmembrane region" description="Helical" evidence="8">
    <location>
        <begin position="396"/>
        <end position="419"/>
    </location>
</feature>
<evidence type="ECO:0000256" key="5">
    <source>
        <dbReference type="ARBA" id="ARBA00022989"/>
    </source>
</evidence>
<proteinExistence type="inferred from homology"/>
<feature type="transmembrane region" description="Helical" evidence="8">
    <location>
        <begin position="123"/>
        <end position="142"/>
    </location>
</feature>
<evidence type="ECO:0000256" key="7">
    <source>
        <dbReference type="SAM" id="MobiDB-lite"/>
    </source>
</evidence>
<dbReference type="SUPFAM" id="SSF103473">
    <property type="entry name" value="MFS general substrate transporter"/>
    <property type="match status" value="1"/>
</dbReference>
<feature type="transmembrane region" description="Helical" evidence="8">
    <location>
        <begin position="216"/>
        <end position="235"/>
    </location>
</feature>
<evidence type="ECO:0000256" key="1">
    <source>
        <dbReference type="ARBA" id="ARBA00004141"/>
    </source>
</evidence>
<dbReference type="Proteomes" id="UP000037460">
    <property type="component" value="Unassembled WGS sequence"/>
</dbReference>
<evidence type="ECO:0000313" key="10">
    <source>
        <dbReference type="Proteomes" id="UP000037460"/>
    </source>
</evidence>
<evidence type="ECO:0000256" key="2">
    <source>
        <dbReference type="ARBA" id="ARBA00007015"/>
    </source>
</evidence>
<feature type="transmembrane region" description="Helical" evidence="8">
    <location>
        <begin position="174"/>
        <end position="195"/>
    </location>
</feature>
<dbReference type="AlphaFoldDB" id="A0A0M0JTG5"/>
<feature type="transmembrane region" description="Helical" evidence="8">
    <location>
        <begin position="247"/>
        <end position="271"/>
    </location>
</feature>